<reference evidence="2" key="1">
    <citation type="journal article" date="2014" name="Front. Microbiol.">
        <title>High frequency of phylogenetically diverse reductive dehalogenase-homologous genes in deep subseafloor sedimentary metagenomes.</title>
        <authorList>
            <person name="Kawai M."/>
            <person name="Futagami T."/>
            <person name="Toyoda A."/>
            <person name="Takaki Y."/>
            <person name="Nishi S."/>
            <person name="Hori S."/>
            <person name="Arai W."/>
            <person name="Tsubouchi T."/>
            <person name="Morono Y."/>
            <person name="Uchiyama I."/>
            <person name="Ito T."/>
            <person name="Fujiyama A."/>
            <person name="Inagaki F."/>
            <person name="Takami H."/>
        </authorList>
    </citation>
    <scope>NUCLEOTIDE SEQUENCE</scope>
    <source>
        <strain evidence="2">Expedition CK06-06</strain>
    </source>
</reference>
<dbReference type="InterPro" id="IPR047650">
    <property type="entry name" value="Transpos_IS110"/>
</dbReference>
<accession>X1AY58</accession>
<protein>
    <recommendedName>
        <fullName evidence="1">Transposase IS116/IS110/IS902 C-terminal domain-containing protein</fullName>
    </recommendedName>
</protein>
<dbReference type="PANTHER" id="PTHR33055:SF3">
    <property type="entry name" value="PUTATIVE TRANSPOSASE FOR IS117-RELATED"/>
    <property type="match status" value="1"/>
</dbReference>
<dbReference type="EMBL" id="BART01015692">
    <property type="protein sequence ID" value="GAG87705.1"/>
    <property type="molecule type" value="Genomic_DNA"/>
</dbReference>
<dbReference type="PANTHER" id="PTHR33055">
    <property type="entry name" value="TRANSPOSASE FOR INSERTION SEQUENCE ELEMENT IS1111A"/>
    <property type="match status" value="1"/>
</dbReference>
<evidence type="ECO:0000313" key="2">
    <source>
        <dbReference type="EMBL" id="GAG87705.1"/>
    </source>
</evidence>
<name>X1AY58_9ZZZZ</name>
<feature type="domain" description="Transposase IS116/IS110/IS902 C-terminal" evidence="1">
    <location>
        <begin position="70"/>
        <end position="150"/>
    </location>
</feature>
<proteinExistence type="predicted"/>
<gene>
    <name evidence="2" type="ORF">S01H4_30409</name>
</gene>
<sequence length="202" mass="23240">GVALKVNTNFIEEMQGVRVWNGQALPPQVQQRVRINYTLLQAVSSQVKELEKERKQLIETGNTRALKMVRQLRQLRGVGDNGAWLLVMEFFGWREFKNRREVGGLAGLAPTPYASGNSYHEQGISKAGNRWVRTMMVQLAWAWLRHQPDSELSKWWNDRYKKASKAERKKGIVALARKLLVAFWHYLDKGLVPDGARLKTVQ</sequence>
<comment type="caution">
    <text evidence="2">The sequence shown here is derived from an EMBL/GenBank/DDBJ whole genome shotgun (WGS) entry which is preliminary data.</text>
</comment>
<dbReference type="InterPro" id="IPR003346">
    <property type="entry name" value="Transposase_20"/>
</dbReference>
<dbReference type="GO" id="GO:0003677">
    <property type="term" value="F:DNA binding"/>
    <property type="evidence" value="ECO:0007669"/>
    <property type="project" value="InterPro"/>
</dbReference>
<dbReference type="GO" id="GO:0004803">
    <property type="term" value="F:transposase activity"/>
    <property type="evidence" value="ECO:0007669"/>
    <property type="project" value="InterPro"/>
</dbReference>
<organism evidence="2">
    <name type="scientific">marine sediment metagenome</name>
    <dbReference type="NCBI Taxonomy" id="412755"/>
    <lineage>
        <taxon>unclassified sequences</taxon>
        <taxon>metagenomes</taxon>
        <taxon>ecological metagenomes</taxon>
    </lineage>
</organism>
<dbReference type="Pfam" id="PF02371">
    <property type="entry name" value="Transposase_20"/>
    <property type="match status" value="1"/>
</dbReference>
<dbReference type="GO" id="GO:0006313">
    <property type="term" value="P:DNA transposition"/>
    <property type="evidence" value="ECO:0007669"/>
    <property type="project" value="InterPro"/>
</dbReference>
<evidence type="ECO:0000259" key="1">
    <source>
        <dbReference type="Pfam" id="PF02371"/>
    </source>
</evidence>
<feature type="non-terminal residue" evidence="2">
    <location>
        <position position="1"/>
    </location>
</feature>
<dbReference type="AlphaFoldDB" id="X1AY58"/>